<gene>
    <name evidence="1" type="ORF">LR48_Vigan02g209000</name>
</gene>
<reference evidence="2" key="1">
    <citation type="journal article" date="2015" name="Proc. Natl. Acad. Sci. U.S.A.">
        <title>Genome sequencing of adzuki bean (Vigna angularis) provides insight into high starch and low fat accumulation and domestication.</title>
        <authorList>
            <person name="Yang K."/>
            <person name="Tian Z."/>
            <person name="Chen C."/>
            <person name="Luo L."/>
            <person name="Zhao B."/>
            <person name="Wang Z."/>
            <person name="Yu L."/>
            <person name="Li Y."/>
            <person name="Sun Y."/>
            <person name="Li W."/>
            <person name="Chen Y."/>
            <person name="Li Y."/>
            <person name="Zhang Y."/>
            <person name="Ai D."/>
            <person name="Zhao J."/>
            <person name="Shang C."/>
            <person name="Ma Y."/>
            <person name="Wu B."/>
            <person name="Wang M."/>
            <person name="Gao L."/>
            <person name="Sun D."/>
            <person name="Zhang P."/>
            <person name="Guo F."/>
            <person name="Wang W."/>
            <person name="Li Y."/>
            <person name="Wang J."/>
            <person name="Varshney R.K."/>
            <person name="Wang J."/>
            <person name="Ling H.Q."/>
            <person name="Wan P."/>
        </authorList>
    </citation>
    <scope>NUCLEOTIDE SEQUENCE</scope>
    <source>
        <strain evidence="2">cv. Jingnong 6</strain>
    </source>
</reference>
<name>A0A0L9TZJ5_PHAAN</name>
<proteinExistence type="predicted"/>
<evidence type="ECO:0000313" key="2">
    <source>
        <dbReference type="Proteomes" id="UP000053144"/>
    </source>
</evidence>
<organism evidence="1 2">
    <name type="scientific">Phaseolus angularis</name>
    <name type="common">Azuki bean</name>
    <name type="synonym">Vigna angularis</name>
    <dbReference type="NCBI Taxonomy" id="3914"/>
    <lineage>
        <taxon>Eukaryota</taxon>
        <taxon>Viridiplantae</taxon>
        <taxon>Streptophyta</taxon>
        <taxon>Embryophyta</taxon>
        <taxon>Tracheophyta</taxon>
        <taxon>Spermatophyta</taxon>
        <taxon>Magnoliopsida</taxon>
        <taxon>eudicotyledons</taxon>
        <taxon>Gunneridae</taxon>
        <taxon>Pentapetalae</taxon>
        <taxon>rosids</taxon>
        <taxon>fabids</taxon>
        <taxon>Fabales</taxon>
        <taxon>Fabaceae</taxon>
        <taxon>Papilionoideae</taxon>
        <taxon>50 kb inversion clade</taxon>
        <taxon>NPAAA clade</taxon>
        <taxon>indigoferoid/millettioid clade</taxon>
        <taxon>Phaseoleae</taxon>
        <taxon>Vigna</taxon>
    </lineage>
</organism>
<protein>
    <submittedName>
        <fullName evidence="1">Uncharacterized protein</fullName>
    </submittedName>
</protein>
<sequence>MAFNCPRRFPSGTVRWKARRGRAVREKKKGTEQLKGFGVDEDDGSIGARGGRLVICCRFDGVADGDVVVAGSRVEWNDSYGDDDLKWALLRSGGGGLRFWKREEDDERRWWSGELRP</sequence>
<dbReference type="EMBL" id="CM003372">
    <property type="protein sequence ID" value="KOM35940.1"/>
    <property type="molecule type" value="Genomic_DNA"/>
</dbReference>
<evidence type="ECO:0000313" key="1">
    <source>
        <dbReference type="EMBL" id="KOM35940.1"/>
    </source>
</evidence>
<accession>A0A0L9TZJ5</accession>
<dbReference type="AlphaFoldDB" id="A0A0L9TZJ5"/>
<dbReference type="Gramene" id="KOM35940">
    <property type="protein sequence ID" value="KOM35940"/>
    <property type="gene ID" value="LR48_Vigan02g209000"/>
</dbReference>
<dbReference type="Proteomes" id="UP000053144">
    <property type="component" value="Chromosome 2"/>
</dbReference>